<evidence type="ECO:0000256" key="1">
    <source>
        <dbReference type="SAM" id="MobiDB-lite"/>
    </source>
</evidence>
<organism evidence="3 4">
    <name type="scientific">Paenibacillus arenilitoris</name>
    <dbReference type="NCBI Taxonomy" id="2772299"/>
    <lineage>
        <taxon>Bacteria</taxon>
        <taxon>Bacillati</taxon>
        <taxon>Bacillota</taxon>
        <taxon>Bacilli</taxon>
        <taxon>Bacillales</taxon>
        <taxon>Paenibacillaceae</taxon>
        <taxon>Paenibacillus</taxon>
    </lineage>
</organism>
<dbReference type="EMBL" id="JACXIY010000037">
    <property type="protein sequence ID" value="MBD2871838.1"/>
    <property type="molecule type" value="Genomic_DNA"/>
</dbReference>
<accession>A0A927CS27</accession>
<dbReference type="RefSeq" id="WP_190865999.1">
    <property type="nucleotide sequence ID" value="NZ_JACXIY010000037.1"/>
</dbReference>
<evidence type="ECO:0000313" key="3">
    <source>
        <dbReference type="EMBL" id="MBD2871838.1"/>
    </source>
</evidence>
<dbReference type="InterPro" id="IPR050490">
    <property type="entry name" value="Bact_solute-bd_prot1"/>
</dbReference>
<dbReference type="PROSITE" id="PS51257">
    <property type="entry name" value="PROKAR_LIPOPROTEIN"/>
    <property type="match status" value="1"/>
</dbReference>
<dbReference type="AlphaFoldDB" id="A0A927CS27"/>
<feature type="region of interest" description="Disordered" evidence="1">
    <location>
        <begin position="25"/>
        <end position="55"/>
    </location>
</feature>
<dbReference type="Gene3D" id="3.40.190.10">
    <property type="entry name" value="Periplasmic binding protein-like II"/>
    <property type="match status" value="3"/>
</dbReference>
<dbReference type="Proteomes" id="UP000632125">
    <property type="component" value="Unassembled WGS sequence"/>
</dbReference>
<dbReference type="PANTHER" id="PTHR43649">
    <property type="entry name" value="ARABINOSE-BINDING PROTEIN-RELATED"/>
    <property type="match status" value="1"/>
</dbReference>
<evidence type="ECO:0000256" key="2">
    <source>
        <dbReference type="SAM" id="SignalP"/>
    </source>
</evidence>
<keyword evidence="2" id="KW-0732">Signal</keyword>
<proteinExistence type="predicted"/>
<evidence type="ECO:0000313" key="4">
    <source>
        <dbReference type="Proteomes" id="UP000632125"/>
    </source>
</evidence>
<dbReference type="Pfam" id="PF01547">
    <property type="entry name" value="SBP_bac_1"/>
    <property type="match status" value="1"/>
</dbReference>
<name>A0A927CS27_9BACL</name>
<feature type="chain" id="PRO_5039702109" evidence="2">
    <location>
        <begin position="28"/>
        <end position="560"/>
    </location>
</feature>
<dbReference type="SUPFAM" id="SSF53850">
    <property type="entry name" value="Periplasmic binding protein-like II"/>
    <property type="match status" value="1"/>
</dbReference>
<dbReference type="CDD" id="cd13580">
    <property type="entry name" value="PBP2_AlgQ_like_1"/>
    <property type="match status" value="1"/>
</dbReference>
<gene>
    <name evidence="3" type="ORF">IDH41_24985</name>
</gene>
<dbReference type="PANTHER" id="PTHR43649:SF17">
    <property type="entry name" value="ABC TRANSPORTER SOLUTE BINDING PROTEIN-SUGAR TRANSPORT"/>
    <property type="match status" value="1"/>
</dbReference>
<dbReference type="InterPro" id="IPR006059">
    <property type="entry name" value="SBP"/>
</dbReference>
<reference evidence="3" key="1">
    <citation type="submission" date="2020-09" db="EMBL/GenBank/DDBJ databases">
        <title>A novel bacterium of genus Paenibacillus, isolated from South China Sea.</title>
        <authorList>
            <person name="Huang H."/>
            <person name="Mo K."/>
            <person name="Hu Y."/>
        </authorList>
    </citation>
    <scope>NUCLEOTIDE SEQUENCE</scope>
    <source>
        <strain evidence="3">IB182493</strain>
    </source>
</reference>
<protein>
    <submittedName>
        <fullName evidence="3">Extracellular solute-binding protein</fullName>
    </submittedName>
</protein>
<sequence length="560" mass="61014">MKGKWMQLVMAAALTASLAACSQNANSGNGANEQNAAAEGTGNTQNKPDNAAADADPLAPYEETVTFTLGRQGVAGNNLPAGDTLESNQFLKYVEDKLNIKVQYDFSVEDGEAYKQKVNLAIASSQIPDVMIVDENQYKQLAEADMLADLTEAYDKYASPLIKQYYDSYNGRVLDAVKRDGKMLALPDTNIAGNNQLLWVRGDWLKTLDLQAPSTLDEVAAVAKAFKEQDPDRNGAADTVGLLGDPNLATDGAFFTFDPIFAAYGAYPGYWLKDESGAVVNGSIAPEMKDALGKLREMYAAGLIDEEFVTRKWNDNAAQVASGKAGILFAPWFAGWMLSDSVKNDAKADWIALTAPLDESGKRNLAVSKPSGQYLVVRKGFEHPEAIVKTLSVQYEGLRLKDPAAAELYKGLGVSWLNWPLNLQLNNENTVYEGYLRLKSAVEAKDSASLPADQVPTYDSIVKNLENPKQDIAAYANYLAYYVGGSEVGSDKLNRIEPVFYGQTETMAKKGTNLTKLENETFLKIITGNAPLDSFDDFVAQWKKQGGDEITQEVQQEAGQ</sequence>
<comment type="caution">
    <text evidence="3">The sequence shown here is derived from an EMBL/GenBank/DDBJ whole genome shotgun (WGS) entry which is preliminary data.</text>
</comment>
<keyword evidence="4" id="KW-1185">Reference proteome</keyword>
<feature type="signal peptide" evidence="2">
    <location>
        <begin position="1"/>
        <end position="27"/>
    </location>
</feature>